<dbReference type="InterPro" id="IPR020846">
    <property type="entry name" value="MFS_dom"/>
</dbReference>
<name>A0ABU9SFQ7_9BURK</name>
<evidence type="ECO:0000256" key="7">
    <source>
        <dbReference type="SAM" id="Phobius"/>
    </source>
</evidence>
<evidence type="ECO:0000256" key="3">
    <source>
        <dbReference type="ARBA" id="ARBA00022475"/>
    </source>
</evidence>
<evidence type="ECO:0000256" key="4">
    <source>
        <dbReference type="ARBA" id="ARBA00022692"/>
    </source>
</evidence>
<dbReference type="Pfam" id="PF07690">
    <property type="entry name" value="MFS_1"/>
    <property type="match status" value="1"/>
</dbReference>
<evidence type="ECO:0000256" key="1">
    <source>
        <dbReference type="ARBA" id="ARBA00004651"/>
    </source>
</evidence>
<dbReference type="InterPro" id="IPR005828">
    <property type="entry name" value="MFS_sugar_transport-like"/>
</dbReference>
<dbReference type="CDD" id="cd17369">
    <property type="entry name" value="MFS_ShiA_like"/>
    <property type="match status" value="1"/>
</dbReference>
<dbReference type="InterPro" id="IPR011701">
    <property type="entry name" value="MFS"/>
</dbReference>
<evidence type="ECO:0000256" key="2">
    <source>
        <dbReference type="ARBA" id="ARBA00022448"/>
    </source>
</evidence>
<dbReference type="SUPFAM" id="SSF103473">
    <property type="entry name" value="MFS general substrate transporter"/>
    <property type="match status" value="1"/>
</dbReference>
<keyword evidence="2" id="KW-0813">Transport</keyword>
<dbReference type="Gene3D" id="1.20.1250.20">
    <property type="entry name" value="MFS general substrate transporter like domains"/>
    <property type="match status" value="2"/>
</dbReference>
<feature type="transmembrane region" description="Helical" evidence="7">
    <location>
        <begin position="152"/>
        <end position="172"/>
    </location>
</feature>
<proteinExistence type="predicted"/>
<keyword evidence="10" id="KW-1185">Reference proteome</keyword>
<evidence type="ECO:0000256" key="5">
    <source>
        <dbReference type="ARBA" id="ARBA00022989"/>
    </source>
</evidence>
<dbReference type="Pfam" id="PF00083">
    <property type="entry name" value="Sugar_tr"/>
    <property type="match status" value="1"/>
</dbReference>
<protein>
    <submittedName>
        <fullName evidence="9">MFS transporter</fullName>
    </submittedName>
</protein>
<dbReference type="InterPro" id="IPR036259">
    <property type="entry name" value="MFS_trans_sf"/>
</dbReference>
<dbReference type="PANTHER" id="PTHR43045">
    <property type="entry name" value="SHIKIMATE TRANSPORTER"/>
    <property type="match status" value="1"/>
</dbReference>
<feature type="transmembrane region" description="Helical" evidence="7">
    <location>
        <begin position="87"/>
        <end position="108"/>
    </location>
</feature>
<keyword evidence="3" id="KW-1003">Cell membrane</keyword>
<feature type="transmembrane region" description="Helical" evidence="7">
    <location>
        <begin position="192"/>
        <end position="209"/>
    </location>
</feature>
<comment type="caution">
    <text evidence="9">The sequence shown here is derived from an EMBL/GenBank/DDBJ whole genome shotgun (WGS) entry which is preliminary data.</text>
</comment>
<dbReference type="Proteomes" id="UP001390669">
    <property type="component" value="Unassembled WGS sequence"/>
</dbReference>
<dbReference type="EMBL" id="JAYMRW010000008">
    <property type="protein sequence ID" value="MEM5449829.1"/>
    <property type="molecule type" value="Genomic_DNA"/>
</dbReference>
<feature type="transmembrane region" description="Helical" evidence="7">
    <location>
        <begin position="51"/>
        <end position="75"/>
    </location>
</feature>
<dbReference type="PROSITE" id="PS50850">
    <property type="entry name" value="MFS"/>
    <property type="match status" value="1"/>
</dbReference>
<evidence type="ECO:0000313" key="9">
    <source>
        <dbReference type="EMBL" id="MEM5449829.1"/>
    </source>
</evidence>
<feature type="transmembrane region" description="Helical" evidence="7">
    <location>
        <begin position="232"/>
        <end position="255"/>
    </location>
</feature>
<feature type="transmembrane region" description="Helical" evidence="7">
    <location>
        <begin position="398"/>
        <end position="419"/>
    </location>
</feature>
<gene>
    <name evidence="9" type="ORF">VSR33_20340</name>
</gene>
<keyword evidence="6 7" id="KW-0472">Membrane</keyword>
<feature type="transmembrane region" description="Helical" evidence="7">
    <location>
        <begin position="370"/>
        <end position="392"/>
    </location>
</feature>
<dbReference type="RefSeq" id="WP_069265383.1">
    <property type="nucleotide sequence ID" value="NZ_JAYMRW010000008.1"/>
</dbReference>
<accession>A0ABU9SFQ7</accession>
<reference evidence="9 10" key="1">
    <citation type="submission" date="2024-01" db="EMBL/GenBank/DDBJ databases">
        <title>The diversity of rhizobia nodulating Mimosa spp. in eleven states of Brazil covering several biomes is determined by host plant, location, and edaphic factors.</title>
        <authorList>
            <person name="Rouws L."/>
            <person name="Barauna A."/>
            <person name="Beukes C."/>
            <person name="De Faria S.M."/>
            <person name="Gross E."/>
            <person name="Dos Reis Junior F.B."/>
            <person name="Simon M."/>
            <person name="Maluk M."/>
            <person name="Odee D.W."/>
            <person name="Kenicer G."/>
            <person name="Young J.P.W."/>
            <person name="Reis V.M."/>
            <person name="Zilli J."/>
            <person name="James E.K."/>
        </authorList>
    </citation>
    <scope>NUCLEOTIDE SEQUENCE [LARGE SCALE GENOMIC DNA]</scope>
    <source>
        <strain evidence="9 10">JPY164</strain>
    </source>
</reference>
<comment type="subcellular location">
    <subcellularLocation>
        <location evidence="1">Cell membrane</location>
        <topology evidence="1">Multi-pass membrane protein</topology>
    </subcellularLocation>
</comment>
<evidence type="ECO:0000256" key="6">
    <source>
        <dbReference type="ARBA" id="ARBA00023136"/>
    </source>
</evidence>
<keyword evidence="5 7" id="KW-1133">Transmembrane helix</keyword>
<feature type="transmembrane region" description="Helical" evidence="7">
    <location>
        <begin position="275"/>
        <end position="297"/>
    </location>
</feature>
<evidence type="ECO:0000259" key="8">
    <source>
        <dbReference type="PROSITE" id="PS50850"/>
    </source>
</evidence>
<sequence length="439" mass="47193">MASPQPSTRQPVRAAAAAFIGTMIEWYDFYIYATAAALVFGELYFPSEDRFVSTMASFATFAVGFFARPLGGLIFGHLGDRIGRKKALMTTLMMMGVATVCVGLLPSYASVGMLAPVLLVLLRVVQGIAVGGEWGGAVLMAGEHAPEGRRTFFASFAQLGSPAGLILSLLAFRSVTSLDKADFLSWGWRLPFLVSAVLLVIGIMIRLGVNESPEFEKLKDQRRTLKLPVAEVFRSAWGLVLLCIGANTIGIAGVYFTNTFMIAYTTQYVGITRSLILDCLFAVAIIQFLVQPLAAWLAERMGGARFLKCAALAAMLSPYPMFVLVQSGKVVPMVIGISIAVVCMASFYSVIAGFVSGVFPTRVRYSAISLSYQVCGAIAGGLTPLVGTWLAHRHVGQWWPLAVFYTCLAGVSLLCIVALDARRHQHALDEAGAEALSAR</sequence>
<keyword evidence="4 7" id="KW-0812">Transmembrane</keyword>
<organism evidence="9 10">
    <name type="scientific">Paraburkholderia guartelaensis</name>
    <dbReference type="NCBI Taxonomy" id="2546446"/>
    <lineage>
        <taxon>Bacteria</taxon>
        <taxon>Pseudomonadati</taxon>
        <taxon>Pseudomonadota</taxon>
        <taxon>Betaproteobacteria</taxon>
        <taxon>Burkholderiales</taxon>
        <taxon>Burkholderiaceae</taxon>
        <taxon>Paraburkholderia</taxon>
    </lineage>
</organism>
<feature type="domain" description="Major facilitator superfamily (MFS) profile" evidence="8">
    <location>
        <begin position="14"/>
        <end position="424"/>
    </location>
</feature>
<feature type="transmembrane region" description="Helical" evidence="7">
    <location>
        <begin position="333"/>
        <end position="358"/>
    </location>
</feature>
<evidence type="ECO:0000313" key="10">
    <source>
        <dbReference type="Proteomes" id="UP001390669"/>
    </source>
</evidence>
<dbReference type="PANTHER" id="PTHR43045:SF1">
    <property type="entry name" value="SHIKIMATE TRANSPORTER"/>
    <property type="match status" value="1"/>
</dbReference>